<accession>A0A3G3K3E5</accession>
<dbReference type="Gene3D" id="3.20.20.140">
    <property type="entry name" value="Metal-dependent hydrolases"/>
    <property type="match status" value="1"/>
</dbReference>
<evidence type="ECO:0000256" key="2">
    <source>
        <dbReference type="ARBA" id="ARBA00009152"/>
    </source>
</evidence>
<dbReference type="PANTHER" id="PTHR21039:SF0">
    <property type="entry name" value="HISTIDINOL-PHOSPHATASE"/>
    <property type="match status" value="1"/>
</dbReference>
<dbReference type="SUPFAM" id="SSF89550">
    <property type="entry name" value="PHP domain-like"/>
    <property type="match status" value="1"/>
</dbReference>
<evidence type="ECO:0000259" key="9">
    <source>
        <dbReference type="Pfam" id="PF02811"/>
    </source>
</evidence>
<comment type="catalytic activity">
    <reaction evidence="7 8">
        <text>L-histidinol phosphate + H2O = L-histidinol + phosphate</text>
        <dbReference type="Rhea" id="RHEA:14465"/>
        <dbReference type="ChEBI" id="CHEBI:15377"/>
        <dbReference type="ChEBI" id="CHEBI:43474"/>
        <dbReference type="ChEBI" id="CHEBI:57699"/>
        <dbReference type="ChEBI" id="CHEBI:57980"/>
        <dbReference type="EC" id="3.1.3.15"/>
    </reaction>
</comment>
<evidence type="ECO:0000256" key="8">
    <source>
        <dbReference type="RuleBase" id="RU366003"/>
    </source>
</evidence>
<protein>
    <recommendedName>
        <fullName evidence="3 8">Histidinol-phosphatase</fullName>
        <shortName evidence="8">HolPase</shortName>
        <ecNumber evidence="3 8">3.1.3.15</ecNumber>
    </recommendedName>
</protein>
<evidence type="ECO:0000256" key="6">
    <source>
        <dbReference type="ARBA" id="ARBA00023102"/>
    </source>
</evidence>
<dbReference type="UniPathway" id="UPA00031">
    <property type="reaction ID" value="UER00013"/>
</dbReference>
<keyword evidence="4 8" id="KW-0028">Amino-acid biosynthesis</keyword>
<dbReference type="NCBIfam" id="TIGR01856">
    <property type="entry name" value="hisJ_fam"/>
    <property type="match status" value="1"/>
</dbReference>
<gene>
    <name evidence="10" type="ORF">EAV92_20215</name>
</gene>
<dbReference type="AlphaFoldDB" id="A0A3G3K3E5"/>
<dbReference type="Pfam" id="PF02811">
    <property type="entry name" value="PHP"/>
    <property type="match status" value="1"/>
</dbReference>
<dbReference type="NCBIfam" id="NF005596">
    <property type="entry name" value="PRK07328.1"/>
    <property type="match status" value="1"/>
</dbReference>
<dbReference type="KEGG" id="coh:EAV92_20215"/>
<dbReference type="PANTHER" id="PTHR21039">
    <property type="entry name" value="HISTIDINOL PHOSPHATASE-RELATED"/>
    <property type="match status" value="1"/>
</dbReference>
<evidence type="ECO:0000256" key="5">
    <source>
        <dbReference type="ARBA" id="ARBA00022801"/>
    </source>
</evidence>
<reference evidence="10 11" key="1">
    <citation type="submission" date="2018-10" db="EMBL/GenBank/DDBJ databases">
        <title>Genome Sequence of Cohnella sp.</title>
        <authorList>
            <person name="Srinivasan S."/>
            <person name="Kim M.K."/>
        </authorList>
    </citation>
    <scope>NUCLEOTIDE SEQUENCE [LARGE SCALE GENOMIC DNA]</scope>
    <source>
        <strain evidence="10 11">18JY8-7</strain>
    </source>
</reference>
<keyword evidence="6 8" id="KW-0368">Histidine biosynthesis</keyword>
<evidence type="ECO:0000256" key="3">
    <source>
        <dbReference type="ARBA" id="ARBA00013085"/>
    </source>
</evidence>
<organism evidence="10 11">
    <name type="scientific">Cohnella candidum</name>
    <dbReference type="NCBI Taxonomy" id="2674991"/>
    <lineage>
        <taxon>Bacteria</taxon>
        <taxon>Bacillati</taxon>
        <taxon>Bacillota</taxon>
        <taxon>Bacilli</taxon>
        <taxon>Bacillales</taxon>
        <taxon>Paenibacillaceae</taxon>
        <taxon>Cohnella</taxon>
    </lineage>
</organism>
<dbReference type="CDD" id="cd12110">
    <property type="entry name" value="PHP_HisPPase_Hisj_like"/>
    <property type="match status" value="1"/>
</dbReference>
<evidence type="ECO:0000256" key="4">
    <source>
        <dbReference type="ARBA" id="ARBA00022605"/>
    </source>
</evidence>
<evidence type="ECO:0000313" key="11">
    <source>
        <dbReference type="Proteomes" id="UP000269097"/>
    </source>
</evidence>
<proteinExistence type="inferred from homology"/>
<comment type="similarity">
    <text evidence="2 8">Belongs to the PHP hydrolase family. HisK subfamily.</text>
</comment>
<name>A0A3G3K3E5_9BACL</name>
<comment type="pathway">
    <text evidence="1 8">Amino-acid biosynthesis; L-histidine biosynthesis; L-histidine from 5-phospho-alpha-D-ribose 1-diphosphate: step 8/9.</text>
</comment>
<dbReference type="InterPro" id="IPR004013">
    <property type="entry name" value="PHP_dom"/>
</dbReference>
<dbReference type="InterPro" id="IPR016195">
    <property type="entry name" value="Pol/histidinol_Pase-like"/>
</dbReference>
<feature type="domain" description="PHP" evidence="9">
    <location>
        <begin position="66"/>
        <end position="258"/>
    </location>
</feature>
<keyword evidence="5 8" id="KW-0378">Hydrolase</keyword>
<sequence>MKVDFHFHLEEGPYSFGWLQKTARALQNAPDESPIEYRSHTLPWIEEQTKRLQTRLAEGCFSERWMERYMAQGRQRGIERFGIVDHLYRFEEFREYYEKYVIIDDSELGRLQSYWLDRVRIGSIEEYLTAVRRMQKKGHPISVGVEADFFPGGEAELKALLDRYELDYVIGSVHFVDGWGFDNPEVQHLFEEKDLLELYRYGFEHVKQAARSGIFDIIAHLDNLKVFNYRPDEALLQGLYDDLAAALKEADVASEINTGLAYRYPVKEACPSPSLLAKLHAHGVPITLSSDAHFPDDIGTMLDEAAQLAWDTGYREIVYFRDRHRISVPLRE</sequence>
<dbReference type="GO" id="GO:0000105">
    <property type="term" value="P:L-histidine biosynthetic process"/>
    <property type="evidence" value="ECO:0007669"/>
    <property type="project" value="UniProtKB-UniRule"/>
</dbReference>
<dbReference type="EMBL" id="CP033433">
    <property type="protein sequence ID" value="AYQ74681.1"/>
    <property type="molecule type" value="Genomic_DNA"/>
</dbReference>
<keyword evidence="11" id="KW-1185">Reference proteome</keyword>
<dbReference type="Proteomes" id="UP000269097">
    <property type="component" value="Chromosome"/>
</dbReference>
<dbReference type="GO" id="GO:0005737">
    <property type="term" value="C:cytoplasm"/>
    <property type="evidence" value="ECO:0007669"/>
    <property type="project" value="TreeGrafter"/>
</dbReference>
<evidence type="ECO:0000256" key="1">
    <source>
        <dbReference type="ARBA" id="ARBA00004970"/>
    </source>
</evidence>
<evidence type="ECO:0000256" key="7">
    <source>
        <dbReference type="ARBA" id="ARBA00049158"/>
    </source>
</evidence>
<evidence type="ECO:0000313" key="10">
    <source>
        <dbReference type="EMBL" id="AYQ74681.1"/>
    </source>
</evidence>
<dbReference type="InterPro" id="IPR010140">
    <property type="entry name" value="Histidinol_P_phosphatase_HisJ"/>
</dbReference>
<dbReference type="GO" id="GO:0004401">
    <property type="term" value="F:histidinol-phosphatase activity"/>
    <property type="evidence" value="ECO:0007669"/>
    <property type="project" value="UniProtKB-UniRule"/>
</dbReference>
<dbReference type="EC" id="3.1.3.15" evidence="3 8"/>